<evidence type="ECO:0000256" key="1">
    <source>
        <dbReference type="ARBA" id="ARBA00004141"/>
    </source>
</evidence>
<feature type="transmembrane region" description="Helical" evidence="5">
    <location>
        <begin position="82"/>
        <end position="103"/>
    </location>
</feature>
<feature type="transmembrane region" description="Helical" evidence="5">
    <location>
        <begin position="308"/>
        <end position="327"/>
    </location>
</feature>
<dbReference type="EMBL" id="WMFL01000055">
    <property type="protein sequence ID" value="NJI01947.1"/>
    <property type="molecule type" value="Genomic_DNA"/>
</dbReference>
<reference evidence="6" key="1">
    <citation type="submission" date="2019-11" db="EMBL/GenBank/DDBJ databases">
        <title>Whole genome comparisons of Staphylococcus agnetis isolates from cattle and chickens.</title>
        <authorList>
            <person name="Rhoads D."/>
            <person name="Shwani A."/>
            <person name="Adkins P."/>
            <person name="Calcutt M."/>
            <person name="Middleton J."/>
        </authorList>
    </citation>
    <scope>NUCLEOTIDE SEQUENCE</scope>
    <source>
        <strain evidence="6">1387</strain>
    </source>
</reference>
<feature type="transmembrane region" description="Helical" evidence="5">
    <location>
        <begin position="348"/>
        <end position="369"/>
    </location>
</feature>
<keyword evidence="3 5" id="KW-1133">Transmembrane helix</keyword>
<feature type="transmembrane region" description="Helical" evidence="5">
    <location>
        <begin position="12"/>
        <end position="32"/>
    </location>
</feature>
<evidence type="ECO:0000313" key="7">
    <source>
        <dbReference type="Proteomes" id="UP000646308"/>
    </source>
</evidence>
<evidence type="ECO:0000313" key="6">
    <source>
        <dbReference type="EMBL" id="NJI01947.1"/>
    </source>
</evidence>
<evidence type="ECO:0000256" key="5">
    <source>
        <dbReference type="SAM" id="Phobius"/>
    </source>
</evidence>
<dbReference type="GO" id="GO:0022857">
    <property type="term" value="F:transmembrane transporter activity"/>
    <property type="evidence" value="ECO:0007669"/>
    <property type="project" value="InterPro"/>
</dbReference>
<dbReference type="PANTHER" id="PTHR10283">
    <property type="entry name" value="SOLUTE CARRIER FAMILY 13 MEMBER"/>
    <property type="match status" value="1"/>
</dbReference>
<dbReference type="GO" id="GO:0005886">
    <property type="term" value="C:plasma membrane"/>
    <property type="evidence" value="ECO:0007669"/>
    <property type="project" value="TreeGrafter"/>
</dbReference>
<comment type="subcellular location">
    <subcellularLocation>
        <location evidence="1">Membrane</location>
        <topology evidence="1">Multi-pass membrane protein</topology>
    </subcellularLocation>
</comment>
<accession>A0A2T4MHA8</accession>
<feature type="transmembrane region" description="Helical" evidence="5">
    <location>
        <begin position="162"/>
        <end position="192"/>
    </location>
</feature>
<feature type="transmembrane region" description="Helical" evidence="5">
    <location>
        <begin position="123"/>
        <end position="150"/>
    </location>
</feature>
<organism evidence="6 7">
    <name type="scientific">Staphylococcus agnetis</name>
    <dbReference type="NCBI Taxonomy" id="985762"/>
    <lineage>
        <taxon>Bacteria</taxon>
        <taxon>Bacillati</taxon>
        <taxon>Bacillota</taxon>
        <taxon>Bacilli</taxon>
        <taxon>Bacillales</taxon>
        <taxon>Staphylococcaceae</taxon>
        <taxon>Staphylococcus</taxon>
    </lineage>
</organism>
<feature type="transmembrane region" description="Helical" evidence="5">
    <location>
        <begin position="39"/>
        <end position="70"/>
    </location>
</feature>
<evidence type="ECO:0000256" key="2">
    <source>
        <dbReference type="ARBA" id="ARBA00022692"/>
    </source>
</evidence>
<dbReference type="InterPro" id="IPR001898">
    <property type="entry name" value="SLC13A/DASS"/>
</dbReference>
<feature type="transmembrane region" description="Helical" evidence="5">
    <location>
        <begin position="396"/>
        <end position="422"/>
    </location>
</feature>
<dbReference type="GeneID" id="57690558"/>
<proteinExistence type="predicted"/>
<sequence>MFNNVSLTQLMAWLGFIIIALSIFLGTSLAYLGKVSLMCFVLALGLFVFSKVPAGLVGMLCLVVAVVLGVPEAMLFNALNQHIVWLMIGAFIMSAVIESSGLLQRLVKWMAMHCYTPLRAIGFMSLAILLMTFTIPSTSSRAAAFMPIFLALKTHFPKYQTFFGLLIPMLILMMTNATLMGAGSHLIGIGILEGQTDAQISYMAFLLWGLPFALIISLLTIFVLRWHIKPNTVNVPLDNASVQYIEHAREPLTSQEKIALSLIGLTILLWLTEALHGFDIAFVTIAMSCIMVLPQFKLIAWNTALKKVSWSLIFFVASASVLGELLVKYKVIAHFQTLFMQGLQHISIMNEWFLILLISVISVMSHLLITSHTTRAVVLIPTFLILCKMFDLNPVAVVFIALIGINYCVTFPVSSKALLIFYELDERPFTTRQLAYLSLYLMPMYIIVMVVMYFIYWQFTGLHLK</sequence>
<evidence type="ECO:0000256" key="4">
    <source>
        <dbReference type="ARBA" id="ARBA00023136"/>
    </source>
</evidence>
<dbReference type="Proteomes" id="UP000646308">
    <property type="component" value="Unassembled WGS sequence"/>
</dbReference>
<dbReference type="RefSeq" id="WP_107368690.1">
    <property type="nucleotide sequence ID" value="NZ_CP045927.1"/>
</dbReference>
<gene>
    <name evidence="6" type="ORF">GLV84_03615</name>
</gene>
<protein>
    <submittedName>
        <fullName evidence="6">SLC13 family permease</fullName>
    </submittedName>
</protein>
<feature type="transmembrane region" description="Helical" evidence="5">
    <location>
        <begin position="204"/>
        <end position="228"/>
    </location>
</feature>
<keyword evidence="4 5" id="KW-0472">Membrane</keyword>
<feature type="transmembrane region" description="Helical" evidence="5">
    <location>
        <begin position="282"/>
        <end position="302"/>
    </location>
</feature>
<keyword evidence="2 5" id="KW-0812">Transmembrane</keyword>
<dbReference type="Pfam" id="PF00939">
    <property type="entry name" value="Na_sulph_symp"/>
    <property type="match status" value="1"/>
</dbReference>
<comment type="caution">
    <text evidence="6">The sequence shown here is derived from an EMBL/GenBank/DDBJ whole genome shotgun (WGS) entry which is preliminary data.</text>
</comment>
<name>A0A2T4MHA8_9STAP</name>
<dbReference type="AlphaFoldDB" id="A0A2T4MHA8"/>
<evidence type="ECO:0000256" key="3">
    <source>
        <dbReference type="ARBA" id="ARBA00022989"/>
    </source>
</evidence>
<feature type="transmembrane region" description="Helical" evidence="5">
    <location>
        <begin position="434"/>
        <end position="456"/>
    </location>
</feature>